<dbReference type="OrthoDB" id="9804742at2"/>
<keyword evidence="1" id="KW-0805">Transcription regulation</keyword>
<dbReference type="InterPro" id="IPR036388">
    <property type="entry name" value="WH-like_DNA-bd_sf"/>
</dbReference>
<dbReference type="InterPro" id="IPR036390">
    <property type="entry name" value="WH_DNA-bd_sf"/>
</dbReference>
<dbReference type="RefSeq" id="WP_108854360.1">
    <property type="nucleotide sequence ID" value="NZ_OMOQ01000003.1"/>
</dbReference>
<gene>
    <name evidence="5" type="ORF">DEA8626_03395</name>
</gene>
<protein>
    <recommendedName>
        <fullName evidence="4">HTH arsR-type domain-containing protein</fullName>
    </recommendedName>
</protein>
<dbReference type="PROSITE" id="PS50987">
    <property type="entry name" value="HTH_ARSR_2"/>
    <property type="match status" value="1"/>
</dbReference>
<dbReference type="AlphaFoldDB" id="A0A2R8BLN4"/>
<proteinExistence type="predicted"/>
<dbReference type="PANTHER" id="PTHR43132:SF2">
    <property type="entry name" value="ARSENICAL RESISTANCE OPERON REPRESSOR ARSR-RELATED"/>
    <property type="match status" value="1"/>
</dbReference>
<dbReference type="GO" id="GO:0003677">
    <property type="term" value="F:DNA binding"/>
    <property type="evidence" value="ECO:0007669"/>
    <property type="project" value="UniProtKB-KW"/>
</dbReference>
<dbReference type="CDD" id="cd00090">
    <property type="entry name" value="HTH_ARSR"/>
    <property type="match status" value="1"/>
</dbReference>
<dbReference type="PANTHER" id="PTHR43132">
    <property type="entry name" value="ARSENICAL RESISTANCE OPERON REPRESSOR ARSR-RELATED"/>
    <property type="match status" value="1"/>
</dbReference>
<keyword evidence="6" id="KW-1185">Reference proteome</keyword>
<evidence type="ECO:0000313" key="5">
    <source>
        <dbReference type="EMBL" id="SPH24344.1"/>
    </source>
</evidence>
<name>A0A2R8BLN4_9RHOB</name>
<organism evidence="5 6">
    <name type="scientific">Albidovulum aquaemixtae</name>
    <dbReference type="NCBI Taxonomy" id="1542388"/>
    <lineage>
        <taxon>Bacteria</taxon>
        <taxon>Pseudomonadati</taxon>
        <taxon>Pseudomonadota</taxon>
        <taxon>Alphaproteobacteria</taxon>
        <taxon>Rhodobacterales</taxon>
        <taxon>Paracoccaceae</taxon>
        <taxon>Albidovulum</taxon>
    </lineage>
</organism>
<evidence type="ECO:0000313" key="6">
    <source>
        <dbReference type="Proteomes" id="UP000244924"/>
    </source>
</evidence>
<keyword evidence="3" id="KW-0804">Transcription</keyword>
<dbReference type="InterPro" id="IPR011991">
    <property type="entry name" value="ArsR-like_HTH"/>
</dbReference>
<evidence type="ECO:0000256" key="1">
    <source>
        <dbReference type="ARBA" id="ARBA00023015"/>
    </source>
</evidence>
<dbReference type="NCBIfam" id="NF033788">
    <property type="entry name" value="HTH_metalloreg"/>
    <property type="match status" value="1"/>
</dbReference>
<accession>A0A2R8BLN4</accession>
<dbReference type="SUPFAM" id="SSF46785">
    <property type="entry name" value="Winged helix' DNA-binding domain"/>
    <property type="match status" value="1"/>
</dbReference>
<evidence type="ECO:0000256" key="3">
    <source>
        <dbReference type="ARBA" id="ARBA00023163"/>
    </source>
</evidence>
<dbReference type="Gene3D" id="1.10.10.10">
    <property type="entry name" value="Winged helix-like DNA-binding domain superfamily/Winged helix DNA-binding domain"/>
    <property type="match status" value="1"/>
</dbReference>
<dbReference type="PRINTS" id="PR00778">
    <property type="entry name" value="HTHARSR"/>
</dbReference>
<dbReference type="Pfam" id="PF12840">
    <property type="entry name" value="HTH_20"/>
    <property type="match status" value="1"/>
</dbReference>
<dbReference type="SMART" id="SM00418">
    <property type="entry name" value="HTH_ARSR"/>
    <property type="match status" value="1"/>
</dbReference>
<feature type="domain" description="HTH arsR-type" evidence="4">
    <location>
        <begin position="1"/>
        <end position="95"/>
    </location>
</feature>
<evidence type="ECO:0000259" key="4">
    <source>
        <dbReference type="PROSITE" id="PS50987"/>
    </source>
</evidence>
<sequence length="103" mass="10841">MRADTAAAGFAAMGSEARLSVLRTLVRAGEEGLIVGHIQARTGIAPSTLNHHLRSLSEAGLIIQERDGRSVINRANYVQLEALAGFILSECCADAESKAVTHG</sequence>
<dbReference type="Proteomes" id="UP000244924">
    <property type="component" value="Unassembled WGS sequence"/>
</dbReference>
<dbReference type="EMBL" id="OMOQ01000003">
    <property type="protein sequence ID" value="SPH24344.1"/>
    <property type="molecule type" value="Genomic_DNA"/>
</dbReference>
<dbReference type="GO" id="GO:0003700">
    <property type="term" value="F:DNA-binding transcription factor activity"/>
    <property type="evidence" value="ECO:0007669"/>
    <property type="project" value="InterPro"/>
</dbReference>
<reference evidence="5 6" key="1">
    <citation type="submission" date="2018-03" db="EMBL/GenBank/DDBJ databases">
        <authorList>
            <person name="Keele B.F."/>
        </authorList>
    </citation>
    <scope>NUCLEOTIDE SEQUENCE [LARGE SCALE GENOMIC DNA]</scope>
    <source>
        <strain evidence="5 6">CECT 8626</strain>
    </source>
</reference>
<dbReference type="InterPro" id="IPR001845">
    <property type="entry name" value="HTH_ArsR_DNA-bd_dom"/>
</dbReference>
<evidence type="ECO:0000256" key="2">
    <source>
        <dbReference type="ARBA" id="ARBA00023125"/>
    </source>
</evidence>
<dbReference type="InterPro" id="IPR051011">
    <property type="entry name" value="Metal_resp_trans_reg"/>
</dbReference>
<keyword evidence="2" id="KW-0238">DNA-binding</keyword>